<organism evidence="2">
    <name type="scientific">uncultured gamma proteobacterium HF4000_48E10</name>
    <dbReference type="NCBI Taxonomy" id="723583"/>
    <lineage>
        <taxon>Bacteria</taxon>
        <taxon>Pseudomonadati</taxon>
        <taxon>Pseudomonadota</taxon>
        <taxon>Gammaproteobacteria</taxon>
        <taxon>environmental samples</taxon>
    </lineage>
</organism>
<dbReference type="EMBL" id="GU568025">
    <property type="protein sequence ID" value="ADI23845.1"/>
    <property type="molecule type" value="Genomic_DNA"/>
</dbReference>
<name>E7C8S1_9GAMM</name>
<accession>E7C8S1</accession>
<proteinExistence type="predicted"/>
<dbReference type="Pfam" id="PF13701">
    <property type="entry name" value="DDE_Tnp_1_4"/>
    <property type="match status" value="1"/>
</dbReference>
<dbReference type="AlphaFoldDB" id="E7C8S1"/>
<feature type="domain" description="Transposase DDE" evidence="1">
    <location>
        <begin position="1"/>
        <end position="75"/>
    </location>
</feature>
<sequence>MRLQLSVLAYNLGNLWRRLVLPPRIKRWSLTSLQQRLVKTGGRLVKHARYYWLLLAEGHLTRRLFGDMLRRIWALPVPAG</sequence>
<protein>
    <recommendedName>
        <fullName evidence="1">Transposase DDE domain-containing protein</fullName>
    </recommendedName>
</protein>
<dbReference type="InterPro" id="IPR025668">
    <property type="entry name" value="Tnp_DDE_dom"/>
</dbReference>
<evidence type="ECO:0000259" key="1">
    <source>
        <dbReference type="Pfam" id="PF13701"/>
    </source>
</evidence>
<evidence type="ECO:0000313" key="2">
    <source>
        <dbReference type="EMBL" id="ADI23845.1"/>
    </source>
</evidence>
<reference evidence="2" key="1">
    <citation type="submission" date="2010-01" db="EMBL/GenBank/DDBJ databases">
        <title>Genome fragments of uncultured bacteria from the North Pacific subtropical Gyre.</title>
        <authorList>
            <person name="Pham V.D."/>
            <person name="Delong E.F."/>
        </authorList>
    </citation>
    <scope>NUCLEOTIDE SEQUENCE</scope>
</reference>